<dbReference type="RefSeq" id="WP_045580302.1">
    <property type="nucleotide sequence ID" value="NZ_CP012401.1"/>
</dbReference>
<dbReference type="AlphaFoldDB" id="A0AAC8VXV4"/>
<keyword evidence="3" id="KW-1185">Reference proteome</keyword>
<reference evidence="3" key="1">
    <citation type="submission" date="2015-08" db="EMBL/GenBank/DDBJ databases">
        <title>Complete Genome Sequence of Azospirillum thiophilum BV-S.</title>
        <authorList>
            <person name="Fomenkov A."/>
            <person name="Vincze T."/>
            <person name="Grabovich M."/>
            <person name="Dubinina G."/>
            <person name="Orlova M."/>
            <person name="Belousova E."/>
            <person name="Roberts R.J."/>
        </authorList>
    </citation>
    <scope>NUCLEOTIDE SEQUENCE [LARGE SCALE GENOMIC DNA]</scope>
    <source>
        <strain evidence="3">BV-S</strain>
    </source>
</reference>
<keyword evidence="1" id="KW-0472">Membrane</keyword>
<feature type="transmembrane region" description="Helical" evidence="1">
    <location>
        <begin position="21"/>
        <end position="40"/>
    </location>
</feature>
<keyword evidence="1" id="KW-1133">Transmembrane helix</keyword>
<evidence type="ECO:0000313" key="2">
    <source>
        <dbReference type="EMBL" id="ALG71343.1"/>
    </source>
</evidence>
<feature type="transmembrane region" description="Helical" evidence="1">
    <location>
        <begin position="46"/>
        <end position="66"/>
    </location>
</feature>
<gene>
    <name evidence="2" type="ORF">AL072_10975</name>
</gene>
<reference evidence="2 3" key="2">
    <citation type="journal article" date="2016" name="Genome Announc.">
        <title>Complete Genome Sequence of a Strain of Azospirillum thiophilum Isolated from a Sulfide Spring.</title>
        <authorList>
            <person name="Fomenkov A."/>
            <person name="Vincze T."/>
            <person name="Grabovich M."/>
            <person name="Anton B.P."/>
            <person name="Dubinina G."/>
            <person name="Orlova M."/>
            <person name="Belousova E."/>
            <person name="Roberts R.J."/>
        </authorList>
    </citation>
    <scope>NUCLEOTIDE SEQUENCE [LARGE SCALE GENOMIC DNA]</scope>
    <source>
        <strain evidence="2 3">BV-S</strain>
    </source>
</reference>
<accession>A0AAC8VXV4</accession>
<protein>
    <submittedName>
        <fullName evidence="2">Uncharacterized protein</fullName>
    </submittedName>
</protein>
<evidence type="ECO:0000313" key="3">
    <source>
        <dbReference type="Proteomes" id="UP000069935"/>
    </source>
</evidence>
<proteinExistence type="predicted"/>
<sequence length="72" mass="7705">MATLTNGGPNAPVYEHFNLGIFLLALLGAALLLLILPIGFLFHPPVVLYAALLGTAIFFVAIWMMTAGAKRH</sequence>
<organism evidence="2 3">
    <name type="scientific">Azospirillum thiophilum</name>
    <dbReference type="NCBI Taxonomy" id="528244"/>
    <lineage>
        <taxon>Bacteria</taxon>
        <taxon>Pseudomonadati</taxon>
        <taxon>Pseudomonadota</taxon>
        <taxon>Alphaproteobacteria</taxon>
        <taxon>Rhodospirillales</taxon>
        <taxon>Azospirillaceae</taxon>
        <taxon>Azospirillum</taxon>
    </lineage>
</organism>
<dbReference type="KEGG" id="ati:AL072_10975"/>
<name>A0AAC8VXV4_9PROT</name>
<keyword evidence="1" id="KW-0812">Transmembrane</keyword>
<dbReference type="Proteomes" id="UP000069935">
    <property type="component" value="Chromosome 1"/>
</dbReference>
<dbReference type="EMBL" id="CP012401">
    <property type="protein sequence ID" value="ALG71343.1"/>
    <property type="molecule type" value="Genomic_DNA"/>
</dbReference>
<evidence type="ECO:0000256" key="1">
    <source>
        <dbReference type="SAM" id="Phobius"/>
    </source>
</evidence>